<feature type="region of interest" description="Disordered" evidence="1">
    <location>
        <begin position="1"/>
        <end position="55"/>
    </location>
</feature>
<feature type="compositionally biased region" description="Basic and acidic residues" evidence="1">
    <location>
        <begin position="10"/>
        <end position="21"/>
    </location>
</feature>
<sequence>MTKIGFTAFDIKESPADELPSHDTTVSNEPTADKPKRTRRKSDKTEDNDADDSDD</sequence>
<protein>
    <submittedName>
        <fullName evidence="2">Uncharacterized protein</fullName>
    </submittedName>
</protein>
<dbReference type="EMBL" id="BK015582">
    <property type="protein sequence ID" value="DAE14426.1"/>
    <property type="molecule type" value="Genomic_DNA"/>
</dbReference>
<accession>A0A8S5Q629</accession>
<evidence type="ECO:0000256" key="1">
    <source>
        <dbReference type="SAM" id="MobiDB-lite"/>
    </source>
</evidence>
<organism evidence="2">
    <name type="scientific">Phage sp. ctIHi3</name>
    <dbReference type="NCBI Taxonomy" id="2825791"/>
    <lineage>
        <taxon>Viruses</taxon>
    </lineage>
</organism>
<reference evidence="2" key="1">
    <citation type="journal article" date="2021" name="Proc. Natl. Acad. Sci. U.S.A.">
        <title>A Catalog of Tens of Thousands of Viruses from Human Metagenomes Reveals Hidden Associations with Chronic Diseases.</title>
        <authorList>
            <person name="Tisza M.J."/>
            <person name="Buck C.B."/>
        </authorList>
    </citation>
    <scope>NUCLEOTIDE SEQUENCE</scope>
    <source>
        <strain evidence="2">CtIHi3</strain>
    </source>
</reference>
<proteinExistence type="predicted"/>
<evidence type="ECO:0000313" key="2">
    <source>
        <dbReference type="EMBL" id="DAE14426.1"/>
    </source>
</evidence>
<feature type="compositionally biased region" description="Acidic residues" evidence="1">
    <location>
        <begin position="46"/>
        <end position="55"/>
    </location>
</feature>
<name>A0A8S5Q629_9VIRU</name>